<evidence type="ECO:0000313" key="2">
    <source>
        <dbReference type="Proteomes" id="UP000559256"/>
    </source>
</evidence>
<comment type="caution">
    <text evidence="1">The sequence shown here is derived from an EMBL/GenBank/DDBJ whole genome shotgun (WGS) entry which is preliminary data.</text>
</comment>
<organism evidence="1 2">
    <name type="scientific">Tetrapyrgos nigripes</name>
    <dbReference type="NCBI Taxonomy" id="182062"/>
    <lineage>
        <taxon>Eukaryota</taxon>
        <taxon>Fungi</taxon>
        <taxon>Dikarya</taxon>
        <taxon>Basidiomycota</taxon>
        <taxon>Agaricomycotina</taxon>
        <taxon>Agaricomycetes</taxon>
        <taxon>Agaricomycetidae</taxon>
        <taxon>Agaricales</taxon>
        <taxon>Marasmiineae</taxon>
        <taxon>Marasmiaceae</taxon>
        <taxon>Tetrapyrgos</taxon>
    </lineage>
</organism>
<dbReference type="Proteomes" id="UP000559256">
    <property type="component" value="Unassembled WGS sequence"/>
</dbReference>
<dbReference type="GO" id="GO:0006006">
    <property type="term" value="P:glucose metabolic process"/>
    <property type="evidence" value="ECO:0007669"/>
    <property type="project" value="TreeGrafter"/>
</dbReference>
<evidence type="ECO:0000313" key="1">
    <source>
        <dbReference type="EMBL" id="KAF5336803.1"/>
    </source>
</evidence>
<dbReference type="Gene3D" id="2.70.98.10">
    <property type="match status" value="1"/>
</dbReference>
<keyword evidence="2" id="KW-1185">Reference proteome</keyword>
<accession>A0A8H5C9T6</accession>
<proteinExistence type="predicted"/>
<dbReference type="AlphaFoldDB" id="A0A8H5C9T6"/>
<gene>
    <name evidence="1" type="ORF">D9758_015851</name>
</gene>
<evidence type="ECO:0008006" key="3">
    <source>
        <dbReference type="Google" id="ProtNLM"/>
    </source>
</evidence>
<reference evidence="1 2" key="1">
    <citation type="journal article" date="2020" name="ISME J.">
        <title>Uncovering the hidden diversity of litter-decomposition mechanisms in mushroom-forming fungi.</title>
        <authorList>
            <person name="Floudas D."/>
            <person name="Bentzer J."/>
            <person name="Ahren D."/>
            <person name="Johansson T."/>
            <person name="Persson P."/>
            <person name="Tunlid A."/>
        </authorList>
    </citation>
    <scope>NUCLEOTIDE SEQUENCE [LARGE SCALE GENOMIC DNA]</scope>
    <source>
        <strain evidence="1 2">CBS 291.85</strain>
    </source>
</reference>
<dbReference type="EMBL" id="JAACJM010000220">
    <property type="protein sequence ID" value="KAF5336803.1"/>
    <property type="molecule type" value="Genomic_DNA"/>
</dbReference>
<sequence length="142" mass="15687">MVLILAQLPSRLSAIPVYDITPIPTCHSTFPSQFQPFDLTTLSAPDGSITAKFVSFGATMTELWVKDRNGRARDVILGYDDNSKLLTDPAHPVFNPIVGRYANRIKNGSYLVPSCPQIRRHVGLSFRPTSHDRSGLILPNIP</sequence>
<dbReference type="InterPro" id="IPR014718">
    <property type="entry name" value="GH-type_carb-bd"/>
</dbReference>
<name>A0A8H5C9T6_9AGAR</name>
<dbReference type="InterPro" id="IPR008183">
    <property type="entry name" value="Aldose_1/G6P_1-epimerase"/>
</dbReference>
<dbReference type="PANTHER" id="PTHR10091:SF6">
    <property type="entry name" value="1-EPIMERASE, PUTATIVE (AFU_ORTHOLOGUE AFUA_3G13240)-RELATED"/>
    <property type="match status" value="1"/>
</dbReference>
<dbReference type="OrthoDB" id="274691at2759"/>
<protein>
    <recommendedName>
        <fullName evidence="3">Galactose mutarotase</fullName>
    </recommendedName>
</protein>
<dbReference type="GO" id="GO:0030246">
    <property type="term" value="F:carbohydrate binding"/>
    <property type="evidence" value="ECO:0007669"/>
    <property type="project" value="InterPro"/>
</dbReference>
<dbReference type="GO" id="GO:0004034">
    <property type="term" value="F:aldose 1-epimerase activity"/>
    <property type="evidence" value="ECO:0007669"/>
    <property type="project" value="TreeGrafter"/>
</dbReference>
<dbReference type="GO" id="GO:0033499">
    <property type="term" value="P:galactose catabolic process via UDP-galactose, Leloir pathway"/>
    <property type="evidence" value="ECO:0007669"/>
    <property type="project" value="TreeGrafter"/>
</dbReference>
<dbReference type="InterPro" id="IPR011013">
    <property type="entry name" value="Gal_mutarotase_sf_dom"/>
</dbReference>
<dbReference type="PANTHER" id="PTHR10091">
    <property type="entry name" value="ALDOSE-1-EPIMERASE"/>
    <property type="match status" value="1"/>
</dbReference>
<dbReference type="Pfam" id="PF01263">
    <property type="entry name" value="Aldose_epim"/>
    <property type="match status" value="1"/>
</dbReference>
<dbReference type="SUPFAM" id="SSF74650">
    <property type="entry name" value="Galactose mutarotase-like"/>
    <property type="match status" value="1"/>
</dbReference>